<dbReference type="AlphaFoldDB" id="A0A853R2M7"/>
<dbReference type="EMBL" id="AJYS02000240">
    <property type="protein sequence ID" value="OEE33447.1"/>
    <property type="molecule type" value="Genomic_DNA"/>
</dbReference>
<proteinExistence type="predicted"/>
<reference evidence="1 2" key="1">
    <citation type="journal article" date="2012" name="Science">
        <title>Ecological populations of bacteria act as socially cohesive units of antibiotic production and resistance.</title>
        <authorList>
            <person name="Cordero O.X."/>
            <person name="Wildschutte H."/>
            <person name="Kirkup B."/>
            <person name="Proehl S."/>
            <person name="Ngo L."/>
            <person name="Hussain F."/>
            <person name="Le Roux F."/>
            <person name="Mincer T."/>
            <person name="Polz M.F."/>
        </authorList>
    </citation>
    <scope>NUCLEOTIDE SEQUENCE [LARGE SCALE GENOMIC DNA]</scope>
    <source>
        <strain evidence="1 2">FS-238</strain>
    </source>
</reference>
<dbReference type="Proteomes" id="UP000094808">
    <property type="component" value="Unassembled WGS sequence"/>
</dbReference>
<comment type="caution">
    <text evidence="1">The sequence shown here is derived from an EMBL/GenBank/DDBJ whole genome shotgun (WGS) entry which is preliminary data.</text>
</comment>
<organism evidence="1 2">
    <name type="scientific">Vibrio ordalii FS-238</name>
    <dbReference type="NCBI Taxonomy" id="617133"/>
    <lineage>
        <taxon>Bacteria</taxon>
        <taxon>Pseudomonadati</taxon>
        <taxon>Pseudomonadota</taxon>
        <taxon>Gammaproteobacteria</taxon>
        <taxon>Vibrionales</taxon>
        <taxon>Vibrionaceae</taxon>
        <taxon>Vibrio</taxon>
    </lineage>
</organism>
<keyword evidence="2" id="KW-1185">Reference proteome</keyword>
<accession>A0A853R2M7</accession>
<name>A0A853R2M7_9VIBR</name>
<protein>
    <submittedName>
        <fullName evidence="1">Uncharacterized protein</fullName>
    </submittedName>
</protein>
<evidence type="ECO:0000313" key="2">
    <source>
        <dbReference type="Proteomes" id="UP000094808"/>
    </source>
</evidence>
<sequence>MSVIRTYKAPSDLFLKLVREGRRAWLSTQAEDKADHFFNFCITSLSLRDWCIEELKLTGKEKDAFLKLHSSNEWLGYCGSIANSSKHFSLKEGRKSTVSSVDGTVDSLVPIFPDGEWHDELTTERVSFEIITSDGESKGLMLLLFFACFEWEKIFDQFSIKRPADDVKGTMFVEMYYPNRFNS</sequence>
<evidence type="ECO:0000313" key="1">
    <source>
        <dbReference type="EMBL" id="OEE33447.1"/>
    </source>
</evidence>
<gene>
    <name evidence="1" type="ORF">A1QS_17635</name>
</gene>